<dbReference type="GO" id="GO:0016787">
    <property type="term" value="F:hydrolase activity"/>
    <property type="evidence" value="ECO:0007669"/>
    <property type="project" value="UniProtKB-KW"/>
</dbReference>
<dbReference type="PANTHER" id="PTHR46623:SF6">
    <property type="entry name" value="ALPHA_BETA-HYDROLASES SUPERFAMILY PROTEIN"/>
    <property type="match status" value="1"/>
</dbReference>
<proteinExistence type="predicted"/>
<dbReference type="OrthoDB" id="115291at2"/>
<evidence type="ECO:0000259" key="1">
    <source>
        <dbReference type="Pfam" id="PF01738"/>
    </source>
</evidence>
<keyword evidence="2" id="KW-0378">Hydrolase</keyword>
<dbReference type="KEGG" id="abas:ACPOL_6687"/>
<dbReference type="SUPFAM" id="SSF53474">
    <property type="entry name" value="alpha/beta-Hydrolases"/>
    <property type="match status" value="1"/>
</dbReference>
<protein>
    <submittedName>
        <fullName evidence="2">Dienelactone hydrolase family</fullName>
    </submittedName>
</protein>
<dbReference type="EMBL" id="CP030840">
    <property type="protein sequence ID" value="AXC15899.1"/>
    <property type="molecule type" value="Genomic_DNA"/>
</dbReference>
<dbReference type="InterPro" id="IPR051049">
    <property type="entry name" value="Dienelactone_hydrolase-like"/>
</dbReference>
<keyword evidence="3" id="KW-1185">Reference proteome</keyword>
<name>A0A2Z5GA45_9BACT</name>
<organism evidence="2 3">
    <name type="scientific">Acidisarcina polymorpha</name>
    <dbReference type="NCBI Taxonomy" id="2211140"/>
    <lineage>
        <taxon>Bacteria</taxon>
        <taxon>Pseudomonadati</taxon>
        <taxon>Acidobacteriota</taxon>
        <taxon>Terriglobia</taxon>
        <taxon>Terriglobales</taxon>
        <taxon>Acidobacteriaceae</taxon>
        <taxon>Acidisarcina</taxon>
    </lineage>
</organism>
<dbReference type="Gene3D" id="3.40.50.1820">
    <property type="entry name" value="alpha/beta hydrolase"/>
    <property type="match status" value="1"/>
</dbReference>
<dbReference type="Pfam" id="PF01738">
    <property type="entry name" value="DLH"/>
    <property type="match status" value="1"/>
</dbReference>
<dbReference type="PANTHER" id="PTHR46623">
    <property type="entry name" value="CARBOXYMETHYLENEBUTENOLIDASE-RELATED"/>
    <property type="match status" value="1"/>
</dbReference>
<feature type="domain" description="Dienelactone hydrolase" evidence="1">
    <location>
        <begin position="16"/>
        <end position="221"/>
    </location>
</feature>
<evidence type="ECO:0000313" key="2">
    <source>
        <dbReference type="EMBL" id="AXC15899.1"/>
    </source>
</evidence>
<gene>
    <name evidence="2" type="ORF">ACPOL_6687</name>
</gene>
<reference evidence="2 3" key="1">
    <citation type="journal article" date="2018" name="Front. Microbiol.">
        <title>Hydrolytic Capabilities as a Key to Environmental Success: Chitinolytic and Cellulolytic Acidobacteria From Acidic Sub-arctic Soils and Boreal Peatlands.</title>
        <authorList>
            <person name="Belova S.E."/>
            <person name="Ravin N.V."/>
            <person name="Pankratov T.A."/>
            <person name="Rakitin A.L."/>
            <person name="Ivanova A.A."/>
            <person name="Beletsky A.V."/>
            <person name="Mardanov A.V."/>
            <person name="Sinninghe Damste J.S."/>
            <person name="Dedysh S.N."/>
        </authorList>
    </citation>
    <scope>NUCLEOTIDE SEQUENCE [LARGE SCALE GENOMIC DNA]</scope>
    <source>
        <strain evidence="2 3">SBC82</strain>
    </source>
</reference>
<dbReference type="InterPro" id="IPR002925">
    <property type="entry name" value="Dienelactn_hydro"/>
</dbReference>
<dbReference type="AlphaFoldDB" id="A0A2Z5GA45"/>
<accession>A0A2Z5GA45</accession>
<dbReference type="Proteomes" id="UP000253606">
    <property type="component" value="Chromosome"/>
</dbReference>
<sequence>MSETTKLSSNDGFELGAYVARPAGEAIGGLVVIQEIFGVNKHIQSVADGYAKDGFLVVAPAIFDRAEKNVQLSYEGDDTKKAYDLMKKTEIPKALEDIQAALDFVRAQTGKKAGTIGYCLGGLLSWLSATRLNPDASVGYYAGGIGNFAEETPKAPVMLHFGRKDSHIPAEQGEKVKSLHPEVEVFWYDDADHAFNRDVGATYNPQAAKLARERSLAFLKKNLT</sequence>
<evidence type="ECO:0000313" key="3">
    <source>
        <dbReference type="Proteomes" id="UP000253606"/>
    </source>
</evidence>
<dbReference type="InterPro" id="IPR029058">
    <property type="entry name" value="AB_hydrolase_fold"/>
</dbReference>
<dbReference type="RefSeq" id="WP_114210486.1">
    <property type="nucleotide sequence ID" value="NZ_CP030840.1"/>
</dbReference>